<keyword evidence="2" id="KW-0862">Zinc</keyword>
<evidence type="ECO:0000256" key="5">
    <source>
        <dbReference type="ARBA" id="ARBA00023163"/>
    </source>
</evidence>
<keyword evidence="1" id="KW-0479">Metal-binding</keyword>
<evidence type="ECO:0000256" key="6">
    <source>
        <dbReference type="ARBA" id="ARBA00023242"/>
    </source>
</evidence>
<dbReference type="InterPro" id="IPR001138">
    <property type="entry name" value="Zn2Cys6_DnaBD"/>
</dbReference>
<keyword evidence="3" id="KW-0805">Transcription regulation</keyword>
<dbReference type="CDD" id="cd00067">
    <property type="entry name" value="GAL4"/>
    <property type="match status" value="1"/>
</dbReference>
<keyword evidence="5" id="KW-0804">Transcription</keyword>
<accession>A0A2V5IC26</accession>
<evidence type="ECO:0000256" key="3">
    <source>
        <dbReference type="ARBA" id="ARBA00023015"/>
    </source>
</evidence>
<protein>
    <recommendedName>
        <fullName evidence="7">Zn(2)-C6 fungal-type domain-containing protein</fullName>
    </recommendedName>
</protein>
<proteinExistence type="predicted"/>
<dbReference type="SUPFAM" id="SSF57701">
    <property type="entry name" value="Zn2/Cys6 DNA-binding domain"/>
    <property type="match status" value="1"/>
</dbReference>
<evidence type="ECO:0000259" key="7">
    <source>
        <dbReference type="PROSITE" id="PS50048"/>
    </source>
</evidence>
<evidence type="ECO:0000313" key="8">
    <source>
        <dbReference type="EMBL" id="PYI32712.1"/>
    </source>
</evidence>
<feature type="domain" description="Zn(2)-C6 fungal-type" evidence="7">
    <location>
        <begin position="17"/>
        <end position="45"/>
    </location>
</feature>
<dbReference type="InterPro" id="IPR021858">
    <property type="entry name" value="Fun_TF"/>
</dbReference>
<dbReference type="Gene3D" id="4.10.240.10">
    <property type="entry name" value="Zn(2)-C6 fungal-type DNA-binding domain"/>
    <property type="match status" value="1"/>
</dbReference>
<evidence type="ECO:0000256" key="1">
    <source>
        <dbReference type="ARBA" id="ARBA00022723"/>
    </source>
</evidence>
<dbReference type="Proteomes" id="UP000248817">
    <property type="component" value="Unassembled WGS sequence"/>
</dbReference>
<sequence length="506" mass="57199">MNPRRKRQQHGSRSRTGCRTCRARRVKCDETPGKCGNCTSTGRPCEGYEVYRLPLPGGPKTKRGGGPPLTPAAASRFRWVVTSDERRCFAFFCDRTIRDAVAFYDSARWPRMVLDMANTDPAVCHAVIALGAAHQETVFGGMQSQLALTAQRTSWHWVATEQLARAFGLLRRRNPHDPQLREVMVLCCLLFVLTSLIRRDYDSVIRHLRSGLRIVKELEARISPTLVAVFRHLETQAIHFGLGDHLHEPNYMRLPANLWPPTQPIDQSPDALEPLHHGVLHFMLRGWGSSAEIIAAHYEALHAEQTALLSKVTQTQASFAGVRAMHYRTLSFKEQRGADITELLLQTHSLGLRTCLLKNDPARLEPFTPEYAALVTMAERVITKFPEKPSLLDFTVRWRALQALRSWPHNEGAFDSLVVSTVLWERFQIELKVRVATDLRSLLGSDVGPEEFDTMVNRQVEDQLRFITGNEDRELAQAGAYLSHAIDSDHSMKSWTCVGRLLNLKA</sequence>
<dbReference type="InterPro" id="IPR052360">
    <property type="entry name" value="Transcr_Regulatory_Proteins"/>
</dbReference>
<dbReference type="SMART" id="SM00066">
    <property type="entry name" value="GAL4"/>
    <property type="match status" value="1"/>
</dbReference>
<dbReference type="EMBL" id="KZ825490">
    <property type="protein sequence ID" value="PYI32712.1"/>
    <property type="molecule type" value="Genomic_DNA"/>
</dbReference>
<dbReference type="PROSITE" id="PS50048">
    <property type="entry name" value="ZN2_CY6_FUNGAL_2"/>
    <property type="match status" value="1"/>
</dbReference>
<dbReference type="Pfam" id="PF11951">
    <property type="entry name" value="Fungal_trans_2"/>
    <property type="match status" value="1"/>
</dbReference>
<gene>
    <name evidence="8" type="ORF">BP00DRAFT_456083</name>
</gene>
<dbReference type="GO" id="GO:0000981">
    <property type="term" value="F:DNA-binding transcription factor activity, RNA polymerase II-specific"/>
    <property type="evidence" value="ECO:0007669"/>
    <property type="project" value="InterPro"/>
</dbReference>
<dbReference type="Pfam" id="PF00172">
    <property type="entry name" value="Zn_clus"/>
    <property type="match status" value="1"/>
</dbReference>
<name>A0A2V5IC26_9EURO</name>
<organism evidence="8 9">
    <name type="scientific">Aspergillus indologenus CBS 114.80</name>
    <dbReference type="NCBI Taxonomy" id="1450541"/>
    <lineage>
        <taxon>Eukaryota</taxon>
        <taxon>Fungi</taxon>
        <taxon>Dikarya</taxon>
        <taxon>Ascomycota</taxon>
        <taxon>Pezizomycotina</taxon>
        <taxon>Eurotiomycetes</taxon>
        <taxon>Eurotiomycetidae</taxon>
        <taxon>Eurotiales</taxon>
        <taxon>Aspergillaceae</taxon>
        <taxon>Aspergillus</taxon>
        <taxon>Aspergillus subgen. Circumdati</taxon>
    </lineage>
</organism>
<keyword evidence="9" id="KW-1185">Reference proteome</keyword>
<dbReference type="AlphaFoldDB" id="A0A2V5IC26"/>
<dbReference type="PROSITE" id="PS00463">
    <property type="entry name" value="ZN2_CY6_FUNGAL_1"/>
    <property type="match status" value="1"/>
</dbReference>
<dbReference type="InterPro" id="IPR036864">
    <property type="entry name" value="Zn2-C6_fun-type_DNA-bd_sf"/>
</dbReference>
<dbReference type="GO" id="GO:0009893">
    <property type="term" value="P:positive regulation of metabolic process"/>
    <property type="evidence" value="ECO:0007669"/>
    <property type="project" value="UniProtKB-ARBA"/>
</dbReference>
<evidence type="ECO:0000256" key="4">
    <source>
        <dbReference type="ARBA" id="ARBA00023125"/>
    </source>
</evidence>
<evidence type="ECO:0000313" key="9">
    <source>
        <dbReference type="Proteomes" id="UP000248817"/>
    </source>
</evidence>
<evidence type="ECO:0000256" key="2">
    <source>
        <dbReference type="ARBA" id="ARBA00022833"/>
    </source>
</evidence>
<keyword evidence="6" id="KW-0539">Nucleus</keyword>
<dbReference type="PANTHER" id="PTHR36206">
    <property type="entry name" value="ASPERCRYPTIN BIOSYNTHESIS CLUSTER-SPECIFIC TRANSCRIPTION REGULATOR ATNN-RELATED"/>
    <property type="match status" value="1"/>
</dbReference>
<keyword evidence="4" id="KW-0238">DNA-binding</keyword>
<dbReference type="GO" id="GO:0003677">
    <property type="term" value="F:DNA binding"/>
    <property type="evidence" value="ECO:0007669"/>
    <property type="project" value="UniProtKB-KW"/>
</dbReference>
<reference evidence="8 9" key="1">
    <citation type="submission" date="2018-02" db="EMBL/GenBank/DDBJ databases">
        <title>The genomes of Aspergillus section Nigri reveals drivers in fungal speciation.</title>
        <authorList>
            <consortium name="DOE Joint Genome Institute"/>
            <person name="Vesth T.C."/>
            <person name="Nybo J."/>
            <person name="Theobald S."/>
            <person name="Brandl J."/>
            <person name="Frisvad J.C."/>
            <person name="Nielsen K.F."/>
            <person name="Lyhne E.K."/>
            <person name="Kogle M.E."/>
            <person name="Kuo A."/>
            <person name="Riley R."/>
            <person name="Clum A."/>
            <person name="Nolan M."/>
            <person name="Lipzen A."/>
            <person name="Salamov A."/>
            <person name="Henrissat B."/>
            <person name="Wiebenga A."/>
            <person name="De vries R.P."/>
            <person name="Grigoriev I.V."/>
            <person name="Mortensen U.H."/>
            <person name="Andersen M.R."/>
            <person name="Baker S.E."/>
        </authorList>
    </citation>
    <scope>NUCLEOTIDE SEQUENCE [LARGE SCALE GENOMIC DNA]</scope>
    <source>
        <strain evidence="8 9">CBS 114.80</strain>
    </source>
</reference>
<dbReference type="PANTHER" id="PTHR36206:SF16">
    <property type="entry name" value="TRANSCRIPTION FACTOR DOMAIN-CONTAINING PROTEIN-RELATED"/>
    <property type="match status" value="1"/>
</dbReference>
<dbReference type="GO" id="GO:0008270">
    <property type="term" value="F:zinc ion binding"/>
    <property type="evidence" value="ECO:0007669"/>
    <property type="project" value="InterPro"/>
</dbReference>